<evidence type="ECO:0000259" key="2">
    <source>
        <dbReference type="Pfam" id="PF05922"/>
    </source>
</evidence>
<dbReference type="InterPro" id="IPR052471">
    <property type="entry name" value="PBI_I9"/>
</dbReference>
<dbReference type="PANTHER" id="PTHR28288:SF2">
    <property type="entry name" value="PROTEASE B INHIBITOR 2"/>
    <property type="match status" value="1"/>
</dbReference>
<evidence type="ECO:0000256" key="1">
    <source>
        <dbReference type="ARBA" id="ARBA00038069"/>
    </source>
</evidence>
<feature type="domain" description="Inhibitor I9" evidence="2">
    <location>
        <begin position="3"/>
        <end position="77"/>
    </location>
</feature>
<accession>A0A061BAK1</accession>
<protein>
    <submittedName>
        <fullName evidence="3">RHTO0S10e03180g1_1</fullName>
    </submittedName>
</protein>
<dbReference type="EMBL" id="LK052945">
    <property type="protein sequence ID" value="CDR44917.1"/>
    <property type="molecule type" value="Genomic_DNA"/>
</dbReference>
<dbReference type="PANTHER" id="PTHR28288">
    <property type="entry name" value="PROTEASE B INHIBITOR 2"/>
    <property type="match status" value="1"/>
</dbReference>
<dbReference type="AlphaFoldDB" id="A0A061BAK1"/>
<evidence type="ECO:0000313" key="3">
    <source>
        <dbReference type="EMBL" id="CDR44917.1"/>
    </source>
</evidence>
<dbReference type="InterPro" id="IPR010259">
    <property type="entry name" value="S8pro/Inhibitor_I9"/>
</dbReference>
<sequence length="78" mass="8397">MNSYLVVFKPASDGAHAEDSAINDLASKVEGSGGSIKHRYNSRVMRGFAGTMSEETKGELEKHPGVKFIEPDQAVSTQ</sequence>
<dbReference type="GO" id="GO:0042144">
    <property type="term" value="P:vacuole fusion, non-autophagic"/>
    <property type="evidence" value="ECO:0007669"/>
    <property type="project" value="TreeGrafter"/>
</dbReference>
<proteinExistence type="inferred from homology"/>
<dbReference type="InterPro" id="IPR037045">
    <property type="entry name" value="S8pro/Inhibitor_I9_sf"/>
</dbReference>
<dbReference type="OrthoDB" id="5518345at2759"/>
<dbReference type="Gene3D" id="3.30.70.80">
    <property type="entry name" value="Peptidase S8 propeptide/proteinase inhibitor I9"/>
    <property type="match status" value="1"/>
</dbReference>
<comment type="similarity">
    <text evidence="1">Belongs to the protease inhibitor I9 family.</text>
</comment>
<name>A0A061BAK1_RHOTO</name>
<reference evidence="3" key="1">
    <citation type="journal article" date="2014" name="Genome Announc.">
        <title>Draft genome sequence of Rhodosporidium toruloides CECT1137, an oleaginous yeast of biotechnological interest.</title>
        <authorList>
            <person name="Morin N."/>
            <person name="Calcas X."/>
            <person name="Devillers H."/>
            <person name="Durrens P."/>
            <person name="Sherman D.J."/>
            <person name="Nicaud J.-M."/>
            <person name="Neuveglise C."/>
        </authorList>
    </citation>
    <scope>NUCLEOTIDE SEQUENCE</scope>
    <source>
        <strain evidence="3">CECT1137</strain>
    </source>
</reference>
<organism evidence="3">
    <name type="scientific">Rhodotorula toruloides</name>
    <name type="common">Yeast</name>
    <name type="synonym">Rhodosporidium toruloides</name>
    <dbReference type="NCBI Taxonomy" id="5286"/>
    <lineage>
        <taxon>Eukaryota</taxon>
        <taxon>Fungi</taxon>
        <taxon>Dikarya</taxon>
        <taxon>Basidiomycota</taxon>
        <taxon>Pucciniomycotina</taxon>
        <taxon>Microbotryomycetes</taxon>
        <taxon>Sporidiobolales</taxon>
        <taxon>Sporidiobolaceae</taxon>
        <taxon>Rhodotorula</taxon>
    </lineage>
</organism>
<dbReference type="GO" id="GO:0004866">
    <property type="term" value="F:endopeptidase inhibitor activity"/>
    <property type="evidence" value="ECO:0007669"/>
    <property type="project" value="TreeGrafter"/>
</dbReference>
<gene>
    <name evidence="3" type="ORF">RHTO0S_10e03180g</name>
</gene>
<dbReference type="SUPFAM" id="SSF54897">
    <property type="entry name" value="Protease propeptides/inhibitors"/>
    <property type="match status" value="1"/>
</dbReference>
<dbReference type="Pfam" id="PF05922">
    <property type="entry name" value="Inhibitor_I9"/>
    <property type="match status" value="1"/>
</dbReference>